<keyword evidence="4 10" id="KW-0963">Cytoplasm</keyword>
<dbReference type="InterPro" id="IPR022635">
    <property type="entry name" value="DNA_polIII_beta_C"/>
</dbReference>
<keyword evidence="9" id="KW-0238">DNA-binding</keyword>
<dbReference type="GO" id="GO:0008408">
    <property type="term" value="F:3'-5' exonuclease activity"/>
    <property type="evidence" value="ECO:0007669"/>
    <property type="project" value="InterPro"/>
</dbReference>
<name>A0A9D0YRW4_AQUAO</name>
<feature type="domain" description="DNA polymerase III beta sliding clamp C-terminal" evidence="13">
    <location>
        <begin position="242"/>
        <end position="359"/>
    </location>
</feature>
<dbReference type="Gene3D" id="3.10.150.10">
    <property type="entry name" value="DNA Polymerase III, subunit A, domain 2"/>
    <property type="match status" value="1"/>
</dbReference>
<evidence type="ECO:0000256" key="2">
    <source>
        <dbReference type="ARBA" id="ARBA00010752"/>
    </source>
</evidence>
<dbReference type="SMART" id="SM00480">
    <property type="entry name" value="POL3Bc"/>
    <property type="match status" value="1"/>
</dbReference>
<keyword evidence="8 10" id="KW-0239">DNA-directed DNA polymerase</keyword>
<dbReference type="GO" id="GO:0009360">
    <property type="term" value="C:DNA polymerase III complex"/>
    <property type="evidence" value="ECO:0007669"/>
    <property type="project" value="InterPro"/>
</dbReference>
<accession>A0A9D0YRW4</accession>
<reference evidence="14" key="1">
    <citation type="journal article" date="2020" name="ISME J.">
        <title>Gammaproteobacteria mediating utilization of methyl-, sulfur- and petroleum organic compounds in deep ocean hydrothermal plumes.</title>
        <authorList>
            <person name="Zhou Z."/>
            <person name="Liu Y."/>
            <person name="Pan J."/>
            <person name="Cron B.R."/>
            <person name="Toner B.M."/>
            <person name="Anantharaman K."/>
            <person name="Breier J.A."/>
            <person name="Dick G.J."/>
            <person name="Li M."/>
        </authorList>
    </citation>
    <scope>NUCLEOTIDE SEQUENCE</scope>
    <source>
        <strain evidence="14">SZUA-1501</strain>
    </source>
</reference>
<dbReference type="NCBIfam" id="TIGR00663">
    <property type="entry name" value="dnan"/>
    <property type="match status" value="1"/>
</dbReference>
<feature type="domain" description="DNA polymerase III beta sliding clamp central" evidence="12">
    <location>
        <begin position="128"/>
        <end position="238"/>
    </location>
</feature>
<comment type="function">
    <text evidence="10">Confers DNA tethering and processivity to DNA polymerases and other proteins. Acts as a clamp, forming a ring around DNA (a reaction catalyzed by the clamp-loading complex) which diffuses in an ATP-independent manner freely and bidirectionally along dsDNA. Initially characterized for its ability to contact the catalytic subunit of DNA polymerase III (Pol III), a complex, multichain enzyme responsible for most of the replicative synthesis in bacteria; Pol III exhibits 3'-5' exonuclease proofreading activity. The beta chain is required for initiation of replication as well as for processivity of DNA replication.</text>
</comment>
<dbReference type="InterPro" id="IPR046938">
    <property type="entry name" value="DNA_clamp_sf"/>
</dbReference>
<evidence type="ECO:0000256" key="7">
    <source>
        <dbReference type="ARBA" id="ARBA00022705"/>
    </source>
</evidence>
<dbReference type="InterPro" id="IPR001001">
    <property type="entry name" value="DNA_polIII_beta"/>
</dbReference>
<dbReference type="Proteomes" id="UP000606463">
    <property type="component" value="Unassembled WGS sequence"/>
</dbReference>
<organism evidence="14 15">
    <name type="scientific">Aquifex aeolicus</name>
    <dbReference type="NCBI Taxonomy" id="63363"/>
    <lineage>
        <taxon>Bacteria</taxon>
        <taxon>Pseudomonadati</taxon>
        <taxon>Aquificota</taxon>
        <taxon>Aquificia</taxon>
        <taxon>Aquificales</taxon>
        <taxon>Aquificaceae</taxon>
        <taxon>Aquifex</taxon>
    </lineage>
</organism>
<sequence length="361" mass="40169">MKLICDRSLLEKALTKAKEATEKKAALPILTNFLLSAEGENLILKATDLENYLTLSIPATVIEEGKVCVHSKKLAEIVKNGNCSEIIFSLSGSNLAVECGRSKFKLATVDVDEFPEFPKPLEENKTNLEGKLLLEAIDRTDYAIPKDAENLVLNGMYIKGKEEELHFVGTDGHRLAIYKPPVEGINLNLLLPKKSLKVLKKLVSGLEDLEITSSENFAFVKGENWLLGIRLLEGEYPDYEAVIPSETNYNALVETEELIKALKRVTLLVEGKVKPVRITLGDNLLRLEVSDPEFGEASDEIEVEYIGEPISVEFNAKYLIEALEKFDSEKVWLKLVDGDSPALLEAESSEPYLCLIMPMTI</sequence>
<dbReference type="SUPFAM" id="SSF55979">
    <property type="entry name" value="DNA clamp"/>
    <property type="match status" value="3"/>
</dbReference>
<dbReference type="Pfam" id="PF00712">
    <property type="entry name" value="DNA_pol3_beta"/>
    <property type="match status" value="1"/>
</dbReference>
<evidence type="ECO:0000256" key="9">
    <source>
        <dbReference type="ARBA" id="ARBA00023125"/>
    </source>
</evidence>
<evidence type="ECO:0000256" key="8">
    <source>
        <dbReference type="ARBA" id="ARBA00022932"/>
    </source>
</evidence>
<keyword evidence="6 10" id="KW-0548">Nucleotidyltransferase</keyword>
<evidence type="ECO:0000259" key="12">
    <source>
        <dbReference type="Pfam" id="PF02767"/>
    </source>
</evidence>
<evidence type="ECO:0000256" key="4">
    <source>
        <dbReference type="ARBA" id="ARBA00022490"/>
    </source>
</evidence>
<dbReference type="GO" id="GO:0005737">
    <property type="term" value="C:cytoplasm"/>
    <property type="evidence" value="ECO:0007669"/>
    <property type="project" value="UniProtKB-SubCell"/>
</dbReference>
<evidence type="ECO:0000256" key="5">
    <source>
        <dbReference type="ARBA" id="ARBA00022679"/>
    </source>
</evidence>
<evidence type="ECO:0000313" key="15">
    <source>
        <dbReference type="Proteomes" id="UP000606463"/>
    </source>
</evidence>
<dbReference type="InterPro" id="IPR022637">
    <property type="entry name" value="DNA_polIII_beta_cen"/>
</dbReference>
<dbReference type="AlphaFoldDB" id="A0A9D0YRW4"/>
<evidence type="ECO:0000256" key="1">
    <source>
        <dbReference type="ARBA" id="ARBA00004496"/>
    </source>
</evidence>
<evidence type="ECO:0000256" key="3">
    <source>
        <dbReference type="ARBA" id="ARBA00021035"/>
    </source>
</evidence>
<dbReference type="PANTHER" id="PTHR30478">
    <property type="entry name" value="DNA POLYMERASE III SUBUNIT BETA"/>
    <property type="match status" value="1"/>
</dbReference>
<dbReference type="PIRSF" id="PIRSF000804">
    <property type="entry name" value="DNA_pol_III_b"/>
    <property type="match status" value="1"/>
</dbReference>
<comment type="subcellular location">
    <subcellularLocation>
        <location evidence="1 10">Cytoplasm</location>
    </subcellularLocation>
</comment>
<dbReference type="CDD" id="cd00140">
    <property type="entry name" value="beta_clamp"/>
    <property type="match status" value="1"/>
</dbReference>
<dbReference type="EMBL" id="DQVE01000047">
    <property type="protein sequence ID" value="HIP98612.1"/>
    <property type="molecule type" value="Genomic_DNA"/>
</dbReference>
<dbReference type="GO" id="GO:0006271">
    <property type="term" value="P:DNA strand elongation involved in DNA replication"/>
    <property type="evidence" value="ECO:0007669"/>
    <property type="project" value="TreeGrafter"/>
</dbReference>
<evidence type="ECO:0000256" key="10">
    <source>
        <dbReference type="PIRNR" id="PIRNR000804"/>
    </source>
</evidence>
<comment type="similarity">
    <text evidence="2 10">Belongs to the beta sliding clamp family.</text>
</comment>
<feature type="domain" description="DNA polymerase III beta sliding clamp N-terminal" evidence="11">
    <location>
        <begin position="1"/>
        <end position="117"/>
    </location>
</feature>
<dbReference type="GO" id="GO:0003677">
    <property type="term" value="F:DNA binding"/>
    <property type="evidence" value="ECO:0007669"/>
    <property type="project" value="UniProtKB-UniRule"/>
</dbReference>
<evidence type="ECO:0000259" key="13">
    <source>
        <dbReference type="Pfam" id="PF02768"/>
    </source>
</evidence>
<proteinExistence type="inferred from homology"/>
<dbReference type="InterPro" id="IPR022634">
    <property type="entry name" value="DNA_polIII_beta_N"/>
</dbReference>
<dbReference type="Gene3D" id="3.70.10.10">
    <property type="match status" value="1"/>
</dbReference>
<keyword evidence="5 10" id="KW-0808">Transferase</keyword>
<keyword evidence="7 10" id="KW-0235">DNA replication</keyword>
<protein>
    <recommendedName>
        <fullName evidence="3 10">Beta sliding clamp</fullName>
    </recommendedName>
</protein>
<evidence type="ECO:0000256" key="6">
    <source>
        <dbReference type="ARBA" id="ARBA00022695"/>
    </source>
</evidence>
<dbReference type="PANTHER" id="PTHR30478:SF0">
    <property type="entry name" value="BETA SLIDING CLAMP"/>
    <property type="match status" value="1"/>
</dbReference>
<dbReference type="Pfam" id="PF02767">
    <property type="entry name" value="DNA_pol3_beta_2"/>
    <property type="match status" value="1"/>
</dbReference>
<comment type="caution">
    <text evidence="14">The sequence shown here is derived from an EMBL/GenBank/DDBJ whole genome shotgun (WGS) entry which is preliminary data.</text>
</comment>
<evidence type="ECO:0000259" key="11">
    <source>
        <dbReference type="Pfam" id="PF00712"/>
    </source>
</evidence>
<dbReference type="GO" id="GO:0003887">
    <property type="term" value="F:DNA-directed DNA polymerase activity"/>
    <property type="evidence" value="ECO:0007669"/>
    <property type="project" value="UniProtKB-UniRule"/>
</dbReference>
<evidence type="ECO:0000313" key="14">
    <source>
        <dbReference type="EMBL" id="HIP98612.1"/>
    </source>
</evidence>
<comment type="subunit">
    <text evidence="10">Forms a ring-shaped head-to-tail homodimer around DNA.</text>
</comment>
<gene>
    <name evidence="14" type="primary">dnaN</name>
    <name evidence="14" type="ORF">EYH37_04545</name>
</gene>
<dbReference type="Pfam" id="PF02768">
    <property type="entry name" value="DNA_pol3_beta_3"/>
    <property type="match status" value="1"/>
</dbReference>